<dbReference type="Proteomes" id="UP001151529">
    <property type="component" value="Chromosome 12"/>
</dbReference>
<evidence type="ECO:0008006" key="6">
    <source>
        <dbReference type="Google" id="ProtNLM"/>
    </source>
</evidence>
<feature type="region of interest" description="Disordered" evidence="1">
    <location>
        <begin position="52"/>
        <end position="72"/>
    </location>
</feature>
<dbReference type="SUPFAM" id="SSF110069">
    <property type="entry name" value="ApaG-like"/>
    <property type="match status" value="1"/>
</dbReference>
<feature type="domain" description="ApaG" evidence="3">
    <location>
        <begin position="107"/>
        <end position="255"/>
    </location>
</feature>
<gene>
    <name evidence="4" type="ORF">OIU85_013700</name>
</gene>
<dbReference type="InterPro" id="IPR001943">
    <property type="entry name" value="UVR_dom"/>
</dbReference>
<feature type="compositionally biased region" description="Low complexity" evidence="1">
    <location>
        <begin position="57"/>
        <end position="72"/>
    </location>
</feature>
<dbReference type="EMBL" id="JAPFFL010000018">
    <property type="protein sequence ID" value="KAJ6672383.1"/>
    <property type="molecule type" value="Genomic_DNA"/>
</dbReference>
<accession>A0A9Q0NME5</accession>
<reference evidence="4" key="2">
    <citation type="journal article" date="2023" name="Int. J. Mol. Sci.">
        <title>De Novo Assembly and Annotation of 11 Diverse Shrub Willow (Salix) Genomes Reveals Novel Gene Organization in Sex-Linked Regions.</title>
        <authorList>
            <person name="Hyden B."/>
            <person name="Feng K."/>
            <person name="Yates T.B."/>
            <person name="Jawdy S."/>
            <person name="Cereghino C."/>
            <person name="Smart L.B."/>
            <person name="Muchero W."/>
        </authorList>
    </citation>
    <scope>NUCLEOTIDE SEQUENCE [LARGE SCALE GENOMIC DNA]</scope>
    <source>
        <tissue evidence="4">Shoot tip</tissue>
    </source>
</reference>
<evidence type="ECO:0000259" key="3">
    <source>
        <dbReference type="PROSITE" id="PS51087"/>
    </source>
</evidence>
<dbReference type="PANTHER" id="PTHR47191:SF2">
    <property type="entry name" value="OS05G0170800 PROTEIN"/>
    <property type="match status" value="1"/>
</dbReference>
<dbReference type="SUPFAM" id="SSF46600">
    <property type="entry name" value="C-terminal UvrC-binding domain of UvrB"/>
    <property type="match status" value="1"/>
</dbReference>
<dbReference type="InterPro" id="IPR050718">
    <property type="entry name" value="ApaG-like"/>
</dbReference>
<evidence type="ECO:0000259" key="2">
    <source>
        <dbReference type="PROSITE" id="PS50151"/>
    </source>
</evidence>
<dbReference type="PROSITE" id="PS51087">
    <property type="entry name" value="APAG"/>
    <property type="match status" value="1"/>
</dbReference>
<evidence type="ECO:0000313" key="4">
    <source>
        <dbReference type="EMBL" id="KAJ6672383.1"/>
    </source>
</evidence>
<feature type="domain" description="UVR" evidence="2">
    <location>
        <begin position="77"/>
        <end position="112"/>
    </location>
</feature>
<dbReference type="Gene3D" id="4.10.860.10">
    <property type="entry name" value="UVR domain"/>
    <property type="match status" value="1"/>
</dbReference>
<dbReference type="InterPro" id="IPR036767">
    <property type="entry name" value="ApaG_sf"/>
</dbReference>
<dbReference type="PROSITE" id="PS50151">
    <property type="entry name" value="UVR"/>
    <property type="match status" value="2"/>
</dbReference>
<dbReference type="PANTHER" id="PTHR47191">
    <property type="entry name" value="OS05G0170800 PROTEIN"/>
    <property type="match status" value="1"/>
</dbReference>
<dbReference type="Pfam" id="PF02151">
    <property type="entry name" value="UVR"/>
    <property type="match status" value="2"/>
</dbReference>
<dbReference type="Pfam" id="PF04379">
    <property type="entry name" value="DUF525"/>
    <property type="match status" value="1"/>
</dbReference>
<comment type="caution">
    <text evidence="4">The sequence shown here is derived from an EMBL/GenBank/DDBJ whole genome shotgun (WGS) entry which is preliminary data.</text>
</comment>
<dbReference type="InterPro" id="IPR036876">
    <property type="entry name" value="UVR_dom_sf"/>
</dbReference>
<protein>
    <recommendedName>
        <fullName evidence="6">UVR domain-containing protein</fullName>
    </recommendedName>
</protein>
<dbReference type="Gene3D" id="2.60.40.1470">
    <property type="entry name" value="ApaG domain"/>
    <property type="match status" value="1"/>
</dbReference>
<keyword evidence="5" id="KW-1185">Reference proteome</keyword>
<reference evidence="4" key="1">
    <citation type="submission" date="2022-11" db="EMBL/GenBank/DDBJ databases">
        <authorList>
            <person name="Hyden B.L."/>
            <person name="Feng K."/>
            <person name="Yates T."/>
            <person name="Jawdy S."/>
            <person name="Smart L.B."/>
            <person name="Muchero W."/>
        </authorList>
    </citation>
    <scope>NUCLEOTIDE SEQUENCE</scope>
    <source>
        <tissue evidence="4">Shoot tip</tissue>
    </source>
</reference>
<feature type="domain" description="UVR" evidence="2">
    <location>
        <begin position="112"/>
        <end position="147"/>
    </location>
</feature>
<name>A0A9Q0NME5_SALVM</name>
<sequence>MQSLNLKLSTDFITGTRSFVPGRSFGEERRQCLSFRVSYRNCRIVACSVERDGNGEGTSSSSGSGSDHSPGSFLSRSQTYAMLKQQMKAAAQSEDYEEAARIRDSLKSFEEEEPVLRLHRLLKEAIADEQFEDAARYRDELKEIAPHSLLKCSSDATTLGIRVQVRSLYIEGRKDTGLSQMPKGKTENVWGVGVIGEQPAILPRTAFEYSSACPLCTPNGRMEGDFEMKHIDKAGSPTFNVAIAPFSLSILGDGSGDAF</sequence>
<dbReference type="AlphaFoldDB" id="A0A9Q0NME5"/>
<dbReference type="OrthoDB" id="2305498at2759"/>
<evidence type="ECO:0000313" key="5">
    <source>
        <dbReference type="Proteomes" id="UP001151529"/>
    </source>
</evidence>
<evidence type="ECO:0000256" key="1">
    <source>
        <dbReference type="SAM" id="MobiDB-lite"/>
    </source>
</evidence>
<proteinExistence type="predicted"/>
<organism evidence="4 5">
    <name type="scientific">Salix viminalis</name>
    <name type="common">Common osier</name>
    <name type="synonym">Basket willow</name>
    <dbReference type="NCBI Taxonomy" id="40686"/>
    <lineage>
        <taxon>Eukaryota</taxon>
        <taxon>Viridiplantae</taxon>
        <taxon>Streptophyta</taxon>
        <taxon>Embryophyta</taxon>
        <taxon>Tracheophyta</taxon>
        <taxon>Spermatophyta</taxon>
        <taxon>Magnoliopsida</taxon>
        <taxon>eudicotyledons</taxon>
        <taxon>Gunneridae</taxon>
        <taxon>Pentapetalae</taxon>
        <taxon>rosids</taxon>
        <taxon>fabids</taxon>
        <taxon>Malpighiales</taxon>
        <taxon>Salicaceae</taxon>
        <taxon>Saliceae</taxon>
        <taxon>Salix</taxon>
    </lineage>
</organism>
<dbReference type="InterPro" id="IPR007474">
    <property type="entry name" value="ApaG_domain"/>
</dbReference>